<comment type="similarity">
    <text evidence="1">Belongs to the DnaX/STICHEL family.</text>
</comment>
<dbReference type="CDD" id="cd18137">
    <property type="entry name" value="HLD_clamp_pol_III_gamma_tau"/>
    <property type="match status" value="1"/>
</dbReference>
<evidence type="ECO:0000313" key="14">
    <source>
        <dbReference type="EMBL" id="AHM55400.1"/>
    </source>
</evidence>
<comment type="catalytic activity">
    <reaction evidence="11">
        <text>DNA(n) + a 2'-deoxyribonucleoside 5'-triphosphate = DNA(n+1) + diphosphate</text>
        <dbReference type="Rhea" id="RHEA:22508"/>
        <dbReference type="Rhea" id="RHEA-COMP:17339"/>
        <dbReference type="Rhea" id="RHEA-COMP:17340"/>
        <dbReference type="ChEBI" id="CHEBI:33019"/>
        <dbReference type="ChEBI" id="CHEBI:61560"/>
        <dbReference type="ChEBI" id="CHEBI:173112"/>
        <dbReference type="EC" id="2.7.7.7"/>
    </reaction>
</comment>
<dbReference type="InterPro" id="IPR027417">
    <property type="entry name" value="P-loop_NTPase"/>
</dbReference>
<dbReference type="Pfam" id="PF22608">
    <property type="entry name" value="DNAX_ATPase_lid"/>
    <property type="match status" value="1"/>
</dbReference>
<dbReference type="EMBL" id="CP007452">
    <property type="protein sequence ID" value="AHM55400.1"/>
    <property type="molecule type" value="Genomic_DNA"/>
</dbReference>
<dbReference type="GO" id="GO:0009360">
    <property type="term" value="C:DNA polymerase III complex"/>
    <property type="evidence" value="ECO:0007669"/>
    <property type="project" value="InterPro"/>
</dbReference>
<dbReference type="InterPro" id="IPR022754">
    <property type="entry name" value="DNA_pol_III_gamma-3"/>
</dbReference>
<dbReference type="GO" id="GO:0003677">
    <property type="term" value="F:DNA binding"/>
    <property type="evidence" value="ECO:0007669"/>
    <property type="project" value="InterPro"/>
</dbReference>
<protein>
    <recommendedName>
        <fullName evidence="2">DNA-directed DNA polymerase</fullName>
        <ecNumber evidence="2">2.7.7.7</ecNumber>
    </recommendedName>
</protein>
<keyword evidence="7" id="KW-0547">Nucleotide-binding</keyword>
<dbReference type="KEGG" id="eac:EAL2_c00380"/>
<evidence type="ECO:0000256" key="1">
    <source>
        <dbReference type="ARBA" id="ARBA00006360"/>
    </source>
</evidence>
<dbReference type="InterPro" id="IPR048448">
    <property type="entry name" value="DnaX-like_C"/>
</dbReference>
<dbReference type="Pfam" id="PF12169">
    <property type="entry name" value="DNA_pol3_gamma3"/>
    <property type="match status" value="1"/>
</dbReference>
<evidence type="ECO:0000256" key="9">
    <source>
        <dbReference type="ARBA" id="ARBA00022840"/>
    </source>
</evidence>
<keyword evidence="5" id="KW-0235">DNA replication</keyword>
<evidence type="ECO:0000256" key="7">
    <source>
        <dbReference type="ARBA" id="ARBA00022741"/>
    </source>
</evidence>
<dbReference type="GO" id="GO:0005524">
    <property type="term" value="F:ATP binding"/>
    <property type="evidence" value="ECO:0007669"/>
    <property type="project" value="UniProtKB-KW"/>
</dbReference>
<proteinExistence type="inferred from homology"/>
<evidence type="ECO:0000256" key="2">
    <source>
        <dbReference type="ARBA" id="ARBA00012417"/>
    </source>
</evidence>
<feature type="domain" description="AAA+ ATPase" evidence="13">
    <location>
        <begin position="36"/>
        <end position="178"/>
    </location>
</feature>
<dbReference type="NCBIfam" id="NF004046">
    <property type="entry name" value="PRK05563.1"/>
    <property type="match status" value="1"/>
</dbReference>
<keyword evidence="9" id="KW-0067">ATP-binding</keyword>
<dbReference type="Gene3D" id="1.20.272.10">
    <property type="match status" value="1"/>
</dbReference>
<dbReference type="SMART" id="SM00382">
    <property type="entry name" value="AAA"/>
    <property type="match status" value="1"/>
</dbReference>
<dbReference type="STRING" id="1286171.EAL2_c00380"/>
<dbReference type="GO" id="GO:0003887">
    <property type="term" value="F:DNA-directed DNA polymerase activity"/>
    <property type="evidence" value="ECO:0007669"/>
    <property type="project" value="UniProtKB-KW"/>
</dbReference>
<dbReference type="PANTHER" id="PTHR11669:SF0">
    <property type="entry name" value="PROTEIN STICHEL-LIKE 2"/>
    <property type="match status" value="1"/>
</dbReference>
<feature type="region of interest" description="Disordered" evidence="12">
    <location>
        <begin position="387"/>
        <end position="414"/>
    </location>
</feature>
<dbReference type="Gene3D" id="1.10.8.60">
    <property type="match status" value="1"/>
</dbReference>
<dbReference type="SUPFAM" id="SSF48019">
    <property type="entry name" value="post-AAA+ oligomerization domain-like"/>
    <property type="match status" value="1"/>
</dbReference>
<keyword evidence="6" id="KW-0479">Metal-binding</keyword>
<gene>
    <name evidence="14" type="primary">dnaX</name>
    <name evidence="14" type="ORF">EAL2_c00380</name>
</gene>
<dbReference type="InterPro" id="IPR012763">
    <property type="entry name" value="DNA_pol_III_sug/sutau_N"/>
</dbReference>
<sequence length="547" mass="61100">MHKALYRTFRPMKFGDVVGQDHIIRTLKNQISGGNVAHAYLFSGTRGTGKTSTAKIFARSINCLSPADAEPCNSCEMCRAIIDENIMDVVEIDAASNNGVDDIRELRENVKYPPARGKYKVYIVDEVHMLSQGAFNALLKTLEEPPSYVVFILATTEPHKLPATILSRCQRFDFKRLGVGEIVGRMKGICAEVGVCADEEALNLIGMSSQGAMRDALSILDQCMSYSSECISYEDVVSLLGTVNFEALSRLSDAIIRQDVKACLEMINELVVWGKDIKNFTQELTEHFRNIIIAKLDGRGDGILGVTGEMAAEISRQSQGISGDELIRIIKQLSALQNDMRYASNPRIVLEVAIMKICSIEEDSKSEALIARISRLERLLSGVKAGAHTAEAQSQPKEFEKPKEATKLTEDEPEVCKNASEKKRIERQNDDIDKLWKDILGLIKDDRRIPVQAMLKEGTPLEIGKGVFKVMFKDSFDFHRKALSKDENAAYLRSVVKRVTGEDMYINLVIESEISSEKSPQEDALDEIRRLEEIFPPEVLQIKDSLE</sequence>
<keyword evidence="4 14" id="KW-0548">Nucleotidyltransferase</keyword>
<dbReference type="Proteomes" id="UP000019591">
    <property type="component" value="Chromosome"/>
</dbReference>
<evidence type="ECO:0000256" key="4">
    <source>
        <dbReference type="ARBA" id="ARBA00022695"/>
    </source>
</evidence>
<dbReference type="AlphaFoldDB" id="W8T3J0"/>
<dbReference type="InterPro" id="IPR008921">
    <property type="entry name" value="DNA_pol3_clamp-load_cplx_C"/>
</dbReference>
<feature type="compositionally biased region" description="Basic and acidic residues" evidence="12">
    <location>
        <begin position="397"/>
        <end position="410"/>
    </location>
</feature>
<dbReference type="Gene3D" id="3.40.50.300">
    <property type="entry name" value="P-loop containing nucleotide triphosphate hydrolases"/>
    <property type="match status" value="1"/>
</dbReference>
<keyword evidence="8" id="KW-0862">Zinc</keyword>
<accession>W8T3J0</accession>
<evidence type="ECO:0000256" key="8">
    <source>
        <dbReference type="ARBA" id="ARBA00022833"/>
    </source>
</evidence>
<organism evidence="14 15">
    <name type="scientific">Peptoclostridium acidaminophilum DSM 3953</name>
    <dbReference type="NCBI Taxonomy" id="1286171"/>
    <lineage>
        <taxon>Bacteria</taxon>
        <taxon>Bacillati</taxon>
        <taxon>Bacillota</taxon>
        <taxon>Clostridia</taxon>
        <taxon>Peptostreptococcales</taxon>
        <taxon>Peptoclostridiaceae</taxon>
        <taxon>Peptoclostridium</taxon>
    </lineage>
</organism>
<dbReference type="InterPro" id="IPR003593">
    <property type="entry name" value="AAA+_ATPase"/>
</dbReference>
<evidence type="ECO:0000256" key="11">
    <source>
        <dbReference type="ARBA" id="ARBA00049244"/>
    </source>
</evidence>
<keyword evidence="10" id="KW-0239">DNA-directed DNA polymerase</keyword>
<dbReference type="CDD" id="cd00009">
    <property type="entry name" value="AAA"/>
    <property type="match status" value="1"/>
</dbReference>
<dbReference type="Pfam" id="PF13177">
    <property type="entry name" value="DNA_pol3_delta2"/>
    <property type="match status" value="1"/>
</dbReference>
<dbReference type="PANTHER" id="PTHR11669">
    <property type="entry name" value="REPLICATION FACTOR C / DNA POLYMERASE III GAMMA-TAU SUBUNIT"/>
    <property type="match status" value="1"/>
</dbReference>
<dbReference type="eggNOG" id="COG2812">
    <property type="taxonomic scope" value="Bacteria"/>
</dbReference>
<dbReference type="InterPro" id="IPR050238">
    <property type="entry name" value="DNA_Rep/Repair_Clamp_Loader"/>
</dbReference>
<evidence type="ECO:0000256" key="12">
    <source>
        <dbReference type="SAM" id="MobiDB-lite"/>
    </source>
</evidence>
<evidence type="ECO:0000256" key="5">
    <source>
        <dbReference type="ARBA" id="ARBA00022705"/>
    </source>
</evidence>
<dbReference type="EC" id="2.7.7.7" evidence="2"/>
<evidence type="ECO:0000256" key="10">
    <source>
        <dbReference type="ARBA" id="ARBA00022932"/>
    </source>
</evidence>
<evidence type="ECO:0000259" key="13">
    <source>
        <dbReference type="SMART" id="SM00382"/>
    </source>
</evidence>
<name>W8T3J0_PEPAC</name>
<dbReference type="NCBIfam" id="TIGR02397">
    <property type="entry name" value="dnaX_nterm"/>
    <property type="match status" value="1"/>
</dbReference>
<dbReference type="PATRIC" id="fig|1286171.3.peg.32"/>
<keyword evidence="3 14" id="KW-0808">Transferase</keyword>
<keyword evidence="15" id="KW-1185">Reference proteome</keyword>
<evidence type="ECO:0000313" key="15">
    <source>
        <dbReference type="Proteomes" id="UP000019591"/>
    </source>
</evidence>
<dbReference type="Pfam" id="PF20964">
    <property type="entry name" value="DnaX_C"/>
    <property type="match status" value="1"/>
</dbReference>
<reference evidence="14 15" key="1">
    <citation type="journal article" date="2014" name="Genome Announc.">
        <title>Complete Genome Sequence of Amino Acid-Utilizing Eubacterium acidaminophilum al-2 (DSM 3953).</title>
        <authorList>
            <person name="Poehlein A."/>
            <person name="Andreesen J.R."/>
            <person name="Daniel R."/>
        </authorList>
    </citation>
    <scope>NUCLEOTIDE SEQUENCE [LARGE SCALE GENOMIC DNA]</scope>
    <source>
        <strain evidence="14 15">DSM 3953</strain>
    </source>
</reference>
<dbReference type="GO" id="GO:0006261">
    <property type="term" value="P:DNA-templated DNA replication"/>
    <property type="evidence" value="ECO:0007669"/>
    <property type="project" value="TreeGrafter"/>
</dbReference>
<dbReference type="RefSeq" id="WP_025434452.1">
    <property type="nucleotide sequence ID" value="NZ_CP007452.1"/>
</dbReference>
<evidence type="ECO:0000256" key="6">
    <source>
        <dbReference type="ARBA" id="ARBA00022723"/>
    </source>
</evidence>
<dbReference type="HOGENOM" id="CLU_006229_0_8_9"/>
<dbReference type="GO" id="GO:0046872">
    <property type="term" value="F:metal ion binding"/>
    <property type="evidence" value="ECO:0007669"/>
    <property type="project" value="UniProtKB-KW"/>
</dbReference>
<dbReference type="SUPFAM" id="SSF52540">
    <property type="entry name" value="P-loop containing nucleoside triphosphate hydrolases"/>
    <property type="match status" value="1"/>
</dbReference>
<dbReference type="OrthoDB" id="9810148at2"/>
<evidence type="ECO:0000256" key="3">
    <source>
        <dbReference type="ARBA" id="ARBA00022679"/>
    </source>
</evidence>
<dbReference type="FunFam" id="3.40.50.300:FF:000014">
    <property type="entry name" value="DNA polymerase III subunit gamma/tau"/>
    <property type="match status" value="1"/>
</dbReference>
<dbReference type="InterPro" id="IPR045085">
    <property type="entry name" value="HLD_clamp_pol_III_gamma_tau"/>
</dbReference>